<reference evidence="2 3" key="1">
    <citation type="journal article" date="2017" name="J. Biotechnol.">
        <title>The complete genome sequence of Streptomyces autolyticus CGMCC 0516, the producer of geldanamycin, autolytimycin, reblastatin and elaiophylin.</title>
        <authorList>
            <person name="Yin M."/>
            <person name="Jiang M."/>
            <person name="Ren Z."/>
            <person name="Dong Y."/>
            <person name="Lu T."/>
        </authorList>
    </citation>
    <scope>NUCLEOTIDE SEQUENCE [LARGE SCALE GENOMIC DNA]</scope>
    <source>
        <strain evidence="2 3">CGMCC0516</strain>
    </source>
</reference>
<dbReference type="Pfam" id="PF13424">
    <property type="entry name" value="TPR_12"/>
    <property type="match status" value="1"/>
</dbReference>
<organism evidence="2 3">
    <name type="scientific">Streptomyces autolyticus</name>
    <dbReference type="NCBI Taxonomy" id="75293"/>
    <lineage>
        <taxon>Bacteria</taxon>
        <taxon>Bacillati</taxon>
        <taxon>Actinomycetota</taxon>
        <taxon>Actinomycetes</taxon>
        <taxon>Kitasatosporales</taxon>
        <taxon>Streptomycetaceae</taxon>
        <taxon>Streptomyces</taxon>
    </lineage>
</organism>
<dbReference type="EMBL" id="CP019458">
    <property type="protein sequence ID" value="AQA13785.1"/>
    <property type="molecule type" value="Genomic_DNA"/>
</dbReference>
<keyword evidence="3" id="KW-1185">Reference proteome</keyword>
<dbReference type="Gene3D" id="1.25.40.10">
    <property type="entry name" value="Tetratricopeptide repeat domain"/>
    <property type="match status" value="1"/>
</dbReference>
<dbReference type="SUPFAM" id="SSF48452">
    <property type="entry name" value="TPR-like"/>
    <property type="match status" value="1"/>
</dbReference>
<evidence type="ECO:0000313" key="3">
    <source>
        <dbReference type="Proteomes" id="UP000187851"/>
    </source>
</evidence>
<evidence type="ECO:0000256" key="1">
    <source>
        <dbReference type="SAM" id="MobiDB-lite"/>
    </source>
</evidence>
<gene>
    <name evidence="2" type="ORF">BV401_28575</name>
</gene>
<dbReference type="InterPro" id="IPR011990">
    <property type="entry name" value="TPR-like_helical_dom_sf"/>
</dbReference>
<dbReference type="Proteomes" id="UP000187851">
    <property type="component" value="Chromosome"/>
</dbReference>
<protein>
    <recommendedName>
        <fullName evidence="4">Tetratricopeptide repeat protein</fullName>
    </recommendedName>
</protein>
<evidence type="ECO:0000313" key="2">
    <source>
        <dbReference type="EMBL" id="AQA13785.1"/>
    </source>
</evidence>
<feature type="region of interest" description="Disordered" evidence="1">
    <location>
        <begin position="143"/>
        <end position="172"/>
    </location>
</feature>
<evidence type="ECO:0008006" key="4">
    <source>
        <dbReference type="Google" id="ProtNLM"/>
    </source>
</evidence>
<name>A0ABN4WDL6_9ACTN</name>
<sequence>MCFKGIHRGFGEFICAGCMRRPTALALTARRFDEAIDHLEQALTVLRTSGDRWGAGITFDVLGAVQHRLHHHDNAIEHYCQALGAHRDSGNRWHEGETLGHLGDILLAACDPEAARTRWQQALMVFEELDHPNDEEVRGKLRRLDQRTPYAEPDRTTTPGHVAPADTDMTPPVTRLCTFHVG</sequence>
<proteinExistence type="predicted"/>
<accession>A0ABN4WDL6</accession>